<evidence type="ECO:0000256" key="6">
    <source>
        <dbReference type="SAM" id="MobiDB-lite"/>
    </source>
</evidence>
<organism evidence="8 9">
    <name type="scientific">Ignelater luminosus</name>
    <name type="common">Cucubano</name>
    <name type="synonym">Pyrophorus luminosus</name>
    <dbReference type="NCBI Taxonomy" id="2038154"/>
    <lineage>
        <taxon>Eukaryota</taxon>
        <taxon>Metazoa</taxon>
        <taxon>Ecdysozoa</taxon>
        <taxon>Arthropoda</taxon>
        <taxon>Hexapoda</taxon>
        <taxon>Insecta</taxon>
        <taxon>Pterygota</taxon>
        <taxon>Neoptera</taxon>
        <taxon>Endopterygota</taxon>
        <taxon>Coleoptera</taxon>
        <taxon>Polyphaga</taxon>
        <taxon>Elateriformia</taxon>
        <taxon>Elateroidea</taxon>
        <taxon>Elateridae</taxon>
        <taxon>Agrypninae</taxon>
        <taxon>Pyrophorini</taxon>
        <taxon>Ignelater</taxon>
    </lineage>
</organism>
<dbReference type="GO" id="GO:0022625">
    <property type="term" value="C:cytosolic large ribosomal subunit"/>
    <property type="evidence" value="ECO:0007669"/>
    <property type="project" value="TreeGrafter"/>
</dbReference>
<comment type="caution">
    <text evidence="8">The sequence shown here is derived from an EMBL/GenBank/DDBJ whole genome shotgun (WGS) entry which is preliminary data.</text>
</comment>
<feature type="compositionally biased region" description="Basic and acidic residues" evidence="6">
    <location>
        <begin position="153"/>
        <end position="167"/>
    </location>
</feature>
<dbReference type="AlphaFoldDB" id="A0A8K0D5I0"/>
<feature type="region of interest" description="Disordered" evidence="6">
    <location>
        <begin position="141"/>
        <end position="167"/>
    </location>
</feature>
<dbReference type="GO" id="GO:0042273">
    <property type="term" value="P:ribosomal large subunit biogenesis"/>
    <property type="evidence" value="ECO:0007669"/>
    <property type="project" value="TreeGrafter"/>
</dbReference>
<keyword evidence="2" id="KW-0689">Ribosomal protein</keyword>
<dbReference type="Pfam" id="PF01929">
    <property type="entry name" value="Ribosomal_L14e"/>
    <property type="match status" value="1"/>
</dbReference>
<evidence type="ECO:0000313" key="9">
    <source>
        <dbReference type="Proteomes" id="UP000801492"/>
    </source>
</evidence>
<dbReference type="GO" id="GO:0006412">
    <property type="term" value="P:translation"/>
    <property type="evidence" value="ECO:0007669"/>
    <property type="project" value="InterPro"/>
</dbReference>
<reference evidence="8" key="1">
    <citation type="submission" date="2019-08" db="EMBL/GenBank/DDBJ databases">
        <title>The genome of the North American firefly Photinus pyralis.</title>
        <authorList>
            <consortium name="Photinus pyralis genome working group"/>
            <person name="Fallon T.R."/>
            <person name="Sander Lower S.E."/>
            <person name="Weng J.-K."/>
        </authorList>
    </citation>
    <scope>NUCLEOTIDE SEQUENCE</scope>
    <source>
        <strain evidence="8">TRF0915ILg1</strain>
        <tissue evidence="8">Whole body</tissue>
    </source>
</reference>
<evidence type="ECO:0000256" key="3">
    <source>
        <dbReference type="ARBA" id="ARBA00023274"/>
    </source>
</evidence>
<dbReference type="Gene3D" id="2.30.30.30">
    <property type="match status" value="1"/>
</dbReference>
<dbReference type="PANTHER" id="PTHR11127">
    <property type="entry name" value="60S RIBOSOMAL PROTEIN L14"/>
    <property type="match status" value="1"/>
</dbReference>
<keyword evidence="9" id="KW-1185">Reference proteome</keyword>
<evidence type="ECO:0000259" key="7">
    <source>
        <dbReference type="Pfam" id="PF01929"/>
    </source>
</evidence>
<keyword evidence="3" id="KW-0687">Ribonucleoprotein</keyword>
<dbReference type="InterPro" id="IPR002784">
    <property type="entry name" value="Ribosomal_eL14_dom"/>
</dbReference>
<feature type="domain" description="Large ribosomal subunit protein eL14" evidence="7">
    <location>
        <begin position="47"/>
        <end position="120"/>
    </location>
</feature>
<accession>A0A8K0D5I0</accession>
<dbReference type="SUPFAM" id="SSF50104">
    <property type="entry name" value="Translation proteins SH3-like domain"/>
    <property type="match status" value="1"/>
</dbReference>
<evidence type="ECO:0000313" key="8">
    <source>
        <dbReference type="EMBL" id="KAF2899870.1"/>
    </source>
</evidence>
<dbReference type="Proteomes" id="UP000801492">
    <property type="component" value="Unassembled WGS sequence"/>
</dbReference>
<dbReference type="GO" id="GO:0003735">
    <property type="term" value="F:structural constituent of ribosome"/>
    <property type="evidence" value="ECO:0007669"/>
    <property type="project" value="InterPro"/>
</dbReference>
<dbReference type="InterPro" id="IPR039660">
    <property type="entry name" value="Ribosomal_eL14"/>
</dbReference>
<comment type="similarity">
    <text evidence="1">Belongs to the eukaryotic ribosomal protein eL14 family.</text>
</comment>
<gene>
    <name evidence="8" type="ORF">ILUMI_06318</name>
</gene>
<dbReference type="CDD" id="cd23702">
    <property type="entry name" value="eL14"/>
    <property type="match status" value="1"/>
</dbReference>
<evidence type="ECO:0000256" key="5">
    <source>
        <dbReference type="ARBA" id="ARBA00035318"/>
    </source>
</evidence>
<dbReference type="OrthoDB" id="1875589at2759"/>
<dbReference type="InterPro" id="IPR014722">
    <property type="entry name" value="Rib_uL2_dom2"/>
</dbReference>
<dbReference type="EMBL" id="VTPC01002574">
    <property type="protein sequence ID" value="KAF2899870.1"/>
    <property type="molecule type" value="Genomic_DNA"/>
</dbReference>
<dbReference type="GO" id="GO:0003723">
    <property type="term" value="F:RNA binding"/>
    <property type="evidence" value="ECO:0007669"/>
    <property type="project" value="InterPro"/>
</dbReference>
<proteinExistence type="inferred from homology"/>
<evidence type="ECO:0000256" key="1">
    <source>
        <dbReference type="ARBA" id="ARBA00006592"/>
    </source>
</evidence>
<dbReference type="InterPro" id="IPR008991">
    <property type="entry name" value="Translation_prot_SH3-like_sf"/>
</dbReference>
<evidence type="ECO:0000256" key="2">
    <source>
        <dbReference type="ARBA" id="ARBA00022980"/>
    </source>
</evidence>
<name>A0A8K0D5I0_IGNLU</name>
<dbReference type="Gene3D" id="6.10.250.2270">
    <property type="match status" value="1"/>
</dbReference>
<dbReference type="PANTHER" id="PTHR11127:SF2">
    <property type="entry name" value="LARGE RIBOSOMAL SUBUNIT PROTEIN EL14"/>
    <property type="match status" value="1"/>
</dbReference>
<feature type="compositionally biased region" description="Basic residues" evidence="6">
    <location>
        <begin position="142"/>
        <end position="152"/>
    </location>
</feature>
<sequence length="167" mass="19279">MPFNRFVETGRVALLSDGPNKGKLVGIVDVVDQTRVLVDGPETGVCRGPVRLNQLHLTKFRIKFPYTASTRVVRKAWKDNKVDEKWSNSIWAKKLDAKKKRATLTDFDRFKLRRARSIRNKIRTNAFYRLKKVASVDGTLYGKKKIPKNKKDKKPEKKAEKKAPKKK</sequence>
<evidence type="ECO:0000256" key="4">
    <source>
        <dbReference type="ARBA" id="ARBA00035215"/>
    </source>
</evidence>
<protein>
    <recommendedName>
        <fullName evidence="4">Large ribosomal subunit protein eL14</fullName>
    </recommendedName>
    <alternativeName>
        <fullName evidence="5">60S ribosomal protein L14</fullName>
    </alternativeName>
</protein>